<evidence type="ECO:0000313" key="1">
    <source>
        <dbReference type="EMBL" id="KAK7082653.1"/>
    </source>
</evidence>
<dbReference type="EMBL" id="JAXCGZ010003930">
    <property type="protein sequence ID" value="KAK7082653.1"/>
    <property type="molecule type" value="Genomic_DNA"/>
</dbReference>
<evidence type="ECO:0000313" key="2">
    <source>
        <dbReference type="Proteomes" id="UP001381693"/>
    </source>
</evidence>
<dbReference type="AlphaFoldDB" id="A0AAN8XJ79"/>
<feature type="non-terminal residue" evidence="1">
    <location>
        <position position="1"/>
    </location>
</feature>
<feature type="non-terminal residue" evidence="1">
    <location>
        <position position="51"/>
    </location>
</feature>
<comment type="caution">
    <text evidence="1">The sequence shown here is derived from an EMBL/GenBank/DDBJ whole genome shotgun (WGS) entry which is preliminary data.</text>
</comment>
<name>A0AAN8XJ79_HALRR</name>
<reference evidence="1 2" key="1">
    <citation type="submission" date="2023-11" db="EMBL/GenBank/DDBJ databases">
        <title>Halocaridina rubra genome assembly.</title>
        <authorList>
            <person name="Smith C."/>
        </authorList>
    </citation>
    <scope>NUCLEOTIDE SEQUENCE [LARGE SCALE GENOMIC DNA]</scope>
    <source>
        <strain evidence="1">EP-1</strain>
        <tissue evidence="1">Whole</tissue>
    </source>
</reference>
<organism evidence="1 2">
    <name type="scientific">Halocaridina rubra</name>
    <name type="common">Hawaiian red shrimp</name>
    <dbReference type="NCBI Taxonomy" id="373956"/>
    <lineage>
        <taxon>Eukaryota</taxon>
        <taxon>Metazoa</taxon>
        <taxon>Ecdysozoa</taxon>
        <taxon>Arthropoda</taxon>
        <taxon>Crustacea</taxon>
        <taxon>Multicrustacea</taxon>
        <taxon>Malacostraca</taxon>
        <taxon>Eumalacostraca</taxon>
        <taxon>Eucarida</taxon>
        <taxon>Decapoda</taxon>
        <taxon>Pleocyemata</taxon>
        <taxon>Caridea</taxon>
        <taxon>Atyoidea</taxon>
        <taxon>Atyidae</taxon>
        <taxon>Halocaridina</taxon>
    </lineage>
</organism>
<accession>A0AAN8XJ79</accession>
<keyword evidence="2" id="KW-1185">Reference proteome</keyword>
<gene>
    <name evidence="1" type="ORF">SK128_010930</name>
</gene>
<protein>
    <submittedName>
        <fullName evidence="1">Uncharacterized protein</fullName>
    </submittedName>
</protein>
<dbReference type="Proteomes" id="UP001381693">
    <property type="component" value="Unassembled WGS sequence"/>
</dbReference>
<sequence length="51" mass="6126">SVKETGNSQFWNYPRYANTNGNTTIWPLRQYLNVMRSYWKLRKICLPMGDL</sequence>
<proteinExistence type="predicted"/>